<name>U1PJQ7_9EURY</name>
<organism evidence="2 3">
    <name type="scientific">Haloquadratum walsbyi J07HQW2</name>
    <dbReference type="NCBI Taxonomy" id="1238425"/>
    <lineage>
        <taxon>Archaea</taxon>
        <taxon>Methanobacteriati</taxon>
        <taxon>Methanobacteriota</taxon>
        <taxon>Stenosarchaea group</taxon>
        <taxon>Halobacteria</taxon>
        <taxon>Halobacteriales</taxon>
        <taxon>Haloferacaceae</taxon>
        <taxon>Haloquadratum</taxon>
    </lineage>
</organism>
<evidence type="ECO:0000256" key="1">
    <source>
        <dbReference type="SAM" id="MobiDB-lite"/>
    </source>
</evidence>
<dbReference type="Proteomes" id="UP000030710">
    <property type="component" value="Unassembled WGS sequence"/>
</dbReference>
<reference evidence="2 3" key="1">
    <citation type="journal article" date="2013" name="PLoS ONE">
        <title>Assembly-driven community genomics of a hypersaline microbial ecosystem.</title>
        <authorList>
            <person name="Podell S."/>
            <person name="Ugalde J.A."/>
            <person name="Narasingarao P."/>
            <person name="Banfield J.F."/>
            <person name="Heidelberg K.B."/>
            <person name="Allen E.E."/>
        </authorList>
    </citation>
    <scope>NUCLEOTIDE SEQUENCE [LARGE SCALE GENOMIC DNA]</scope>
    <source>
        <strain evidence="3">J07HQW2</strain>
    </source>
</reference>
<dbReference type="EMBL" id="KE356561">
    <property type="protein sequence ID" value="ERG93877.1"/>
    <property type="molecule type" value="Genomic_DNA"/>
</dbReference>
<accession>U1PJQ7</accession>
<sequence>MTLNRLNSALTAGLVLTVLIIASISGFSSGGTVTAQQNNTTATPPPSADLQGSHSPATVPTAVEPTGTSTPFRDIQEYQPTLPATATLTTRYPTETETETETQTQTNTNTDGNRNSYTHAYSDSYRFPWIRYFNTVHSRISHSADCLPGLDMISSVQADR</sequence>
<protein>
    <submittedName>
        <fullName evidence="2">Uncharacterized protein</fullName>
    </submittedName>
</protein>
<proteinExistence type="predicted"/>
<dbReference type="AlphaFoldDB" id="U1PJQ7"/>
<gene>
    <name evidence="2" type="ORF">J07HQW2_00311</name>
</gene>
<feature type="compositionally biased region" description="Low complexity" evidence="1">
    <location>
        <begin position="30"/>
        <end position="42"/>
    </location>
</feature>
<evidence type="ECO:0000313" key="3">
    <source>
        <dbReference type="Proteomes" id="UP000030710"/>
    </source>
</evidence>
<evidence type="ECO:0000313" key="2">
    <source>
        <dbReference type="EMBL" id="ERG93877.1"/>
    </source>
</evidence>
<feature type="region of interest" description="Disordered" evidence="1">
    <location>
        <begin position="30"/>
        <end position="117"/>
    </location>
</feature>
<dbReference type="HOGENOM" id="CLU_1648279_0_0_2"/>
<feature type="compositionally biased region" description="Low complexity" evidence="1">
    <location>
        <begin position="81"/>
        <end position="110"/>
    </location>
</feature>